<feature type="binding site" evidence="8">
    <location>
        <position position="336"/>
    </location>
    <ligand>
        <name>phosphoenolpyruvate</name>
        <dbReference type="ChEBI" id="CHEBI:58702"/>
    </ligand>
</feature>
<proteinExistence type="inferred from homology"/>
<dbReference type="OrthoDB" id="9809920at2"/>
<dbReference type="CDD" id="cd01556">
    <property type="entry name" value="EPSP_synthase"/>
    <property type="match status" value="1"/>
</dbReference>
<feature type="binding site" evidence="8">
    <location>
        <position position="332"/>
    </location>
    <ligand>
        <name>3-phosphoshikimate</name>
        <dbReference type="ChEBI" id="CHEBI:145989"/>
    </ligand>
</feature>
<sequence>MIRITDLPSDKSISHRALIFASLLPGRRVLHGSHFGEDVLSTIRCFKAFGVAITVHDTEIIVESRGWQQFVEPREALDAGNSGTTARLLMGICAALPFKVTISGDASLSKRPMRRVAEPLILMGADITLSNDGCLPAVILGQKLHSIDYKLPVASAQLKSALLLAAFVGGVSIIVHEPARTRNHTELFLSTVGAEIEQVGITTWFNPQAEYQFANEYSIPGDASSAAYWVVWASLADGVILELDNVGLNPSRLSYVQVLKEMGADIVTASKNSANKTERIGSIMVRSSKLHGITVSAESIADIIDEIPILALAAGFADGETCFNAVEELRVKESNRLEAITELLKTIGVTNNIDGNDLHITGAKVWHGGIIHTYHDHRIAMCAEIAAILIDADFDIDDVNCIAVSYPNFFEHLRQINEGSRVIK</sequence>
<dbReference type="GO" id="GO:0008652">
    <property type="term" value="P:amino acid biosynthetic process"/>
    <property type="evidence" value="ECO:0007669"/>
    <property type="project" value="UniProtKB-KW"/>
</dbReference>
<evidence type="ECO:0000256" key="8">
    <source>
        <dbReference type="HAMAP-Rule" id="MF_00210"/>
    </source>
</evidence>
<dbReference type="GO" id="GO:0009423">
    <property type="term" value="P:chorismate biosynthetic process"/>
    <property type="evidence" value="ECO:0007669"/>
    <property type="project" value="UniProtKB-UniRule"/>
</dbReference>
<evidence type="ECO:0000313" key="11">
    <source>
        <dbReference type="Proteomes" id="UP000306912"/>
    </source>
</evidence>
<dbReference type="SUPFAM" id="SSF55205">
    <property type="entry name" value="EPT/RTPC-like"/>
    <property type="match status" value="1"/>
</dbReference>
<dbReference type="InParanoid" id="A0A5R8QEZ1"/>
<dbReference type="Gene3D" id="3.65.10.10">
    <property type="entry name" value="Enolpyruvate transferase domain"/>
    <property type="match status" value="2"/>
</dbReference>
<dbReference type="EC" id="2.5.1.19" evidence="8"/>
<feature type="binding site" evidence="8">
    <location>
        <position position="11"/>
    </location>
    <ligand>
        <name>phosphoenolpyruvate</name>
        <dbReference type="ChEBI" id="CHEBI:58702"/>
    </ligand>
</feature>
<keyword evidence="3 8" id="KW-0963">Cytoplasm</keyword>
<comment type="similarity">
    <text evidence="2 8">Belongs to the EPSP synthase family.</text>
</comment>
<name>A0A5R8QEZ1_9FIRM</name>
<keyword evidence="4 8" id="KW-0028">Amino-acid biosynthesis</keyword>
<dbReference type="PROSITE" id="PS00885">
    <property type="entry name" value="EPSP_SYNTHASE_2"/>
    <property type="match status" value="1"/>
</dbReference>
<feature type="binding site" evidence="8">
    <location>
        <position position="157"/>
    </location>
    <ligand>
        <name>3-phosphoshikimate</name>
        <dbReference type="ChEBI" id="CHEBI:145989"/>
    </ligand>
</feature>
<dbReference type="HAMAP" id="MF_00210">
    <property type="entry name" value="EPSP_synth"/>
    <property type="match status" value="1"/>
</dbReference>
<comment type="caution">
    <text evidence="8">Lacks conserved residue(s) required for the propagation of feature annotation.</text>
</comment>
<dbReference type="RefSeq" id="WP_138190238.1">
    <property type="nucleotide sequence ID" value="NZ_VBWP01000002.1"/>
</dbReference>
<feature type="domain" description="Enolpyruvate transferase" evidence="9">
    <location>
        <begin position="7"/>
        <end position="413"/>
    </location>
</feature>
<dbReference type="GO" id="GO:0005737">
    <property type="term" value="C:cytoplasm"/>
    <property type="evidence" value="ECO:0007669"/>
    <property type="project" value="UniProtKB-SubCell"/>
</dbReference>
<dbReference type="PIRSF" id="PIRSF000505">
    <property type="entry name" value="EPSPS"/>
    <property type="match status" value="1"/>
</dbReference>
<evidence type="ECO:0000313" key="10">
    <source>
        <dbReference type="EMBL" id="TLG76601.1"/>
    </source>
</evidence>
<keyword evidence="11" id="KW-1185">Reference proteome</keyword>
<dbReference type="GO" id="GO:0009073">
    <property type="term" value="P:aromatic amino acid family biosynthetic process"/>
    <property type="evidence" value="ECO:0007669"/>
    <property type="project" value="UniProtKB-KW"/>
</dbReference>
<dbReference type="Proteomes" id="UP000306912">
    <property type="component" value="Unassembled WGS sequence"/>
</dbReference>
<feature type="active site" description="Proton acceptor" evidence="8">
    <location>
        <position position="305"/>
    </location>
</feature>
<dbReference type="InterPro" id="IPR001986">
    <property type="entry name" value="Enolpyruvate_Tfrase_dom"/>
</dbReference>
<gene>
    <name evidence="8 10" type="primary">aroA</name>
    <name evidence="10" type="ORF">FEZ08_03000</name>
</gene>
<evidence type="ECO:0000256" key="7">
    <source>
        <dbReference type="ARBA" id="ARBA00044633"/>
    </source>
</evidence>
<evidence type="ECO:0000259" key="9">
    <source>
        <dbReference type="Pfam" id="PF00275"/>
    </source>
</evidence>
<dbReference type="InterPro" id="IPR023193">
    <property type="entry name" value="EPSP_synthase_CS"/>
</dbReference>
<dbReference type="InterPro" id="IPR036968">
    <property type="entry name" value="Enolpyruvate_Tfrase_sf"/>
</dbReference>
<keyword evidence="6 8" id="KW-0057">Aromatic amino acid biosynthesis</keyword>
<accession>A0A5R8QEZ1</accession>
<feature type="binding site" evidence="8">
    <location>
        <position position="16"/>
    </location>
    <ligand>
        <name>3-phosphoshikimate</name>
        <dbReference type="ChEBI" id="CHEBI:145989"/>
    </ligand>
</feature>
<feature type="binding site" evidence="8">
    <location>
        <position position="11"/>
    </location>
    <ligand>
        <name>3-phosphoshikimate</name>
        <dbReference type="ChEBI" id="CHEBI:145989"/>
    </ligand>
</feature>
<comment type="caution">
    <text evidence="10">The sequence shown here is derived from an EMBL/GenBank/DDBJ whole genome shotgun (WGS) entry which is preliminary data.</text>
</comment>
<feature type="binding site" evidence="8">
    <location>
        <position position="305"/>
    </location>
    <ligand>
        <name>3-phosphoshikimate</name>
        <dbReference type="ChEBI" id="CHEBI:145989"/>
    </ligand>
</feature>
<evidence type="ECO:0000256" key="5">
    <source>
        <dbReference type="ARBA" id="ARBA00022679"/>
    </source>
</evidence>
<comment type="function">
    <text evidence="8">Catalyzes the transfer of the enolpyruvyl moiety of phosphoenolpyruvate (PEP) to the 5-hydroxyl of shikimate-3-phosphate (S3P) to produce enolpyruvyl shikimate-3-phosphate and inorganic phosphate.</text>
</comment>
<comment type="catalytic activity">
    <reaction evidence="7">
        <text>3-phosphoshikimate + phosphoenolpyruvate = 5-O-(1-carboxyvinyl)-3-phosphoshikimate + phosphate</text>
        <dbReference type="Rhea" id="RHEA:21256"/>
        <dbReference type="ChEBI" id="CHEBI:43474"/>
        <dbReference type="ChEBI" id="CHEBI:57701"/>
        <dbReference type="ChEBI" id="CHEBI:58702"/>
        <dbReference type="ChEBI" id="CHEBI:145989"/>
        <dbReference type="EC" id="2.5.1.19"/>
    </reaction>
    <physiologicalReaction direction="left-to-right" evidence="7">
        <dbReference type="Rhea" id="RHEA:21257"/>
    </physiologicalReaction>
</comment>
<evidence type="ECO:0000256" key="6">
    <source>
        <dbReference type="ARBA" id="ARBA00023141"/>
    </source>
</evidence>
<dbReference type="InterPro" id="IPR006264">
    <property type="entry name" value="EPSP_synthase"/>
</dbReference>
<evidence type="ECO:0000256" key="4">
    <source>
        <dbReference type="ARBA" id="ARBA00022605"/>
    </source>
</evidence>
<keyword evidence="5 8" id="KW-0808">Transferase</keyword>
<feature type="binding site" evidence="8">
    <location>
        <position position="83"/>
    </location>
    <ligand>
        <name>phosphoenolpyruvate</name>
        <dbReference type="ChEBI" id="CHEBI:58702"/>
    </ligand>
</feature>
<dbReference type="PANTHER" id="PTHR21090">
    <property type="entry name" value="AROM/DEHYDROQUINATE SYNTHASE"/>
    <property type="match status" value="1"/>
</dbReference>
<comment type="subcellular location">
    <subcellularLocation>
        <location evidence="8">Cytoplasm</location>
    </subcellularLocation>
</comment>
<dbReference type="PROSITE" id="PS00104">
    <property type="entry name" value="EPSP_SYNTHASE_1"/>
    <property type="match status" value="1"/>
</dbReference>
<evidence type="ECO:0000256" key="1">
    <source>
        <dbReference type="ARBA" id="ARBA00004811"/>
    </source>
</evidence>
<feature type="binding site" evidence="8">
    <location>
        <position position="155"/>
    </location>
    <ligand>
        <name>3-phosphoshikimate</name>
        <dbReference type="ChEBI" id="CHEBI:145989"/>
    </ligand>
</feature>
<dbReference type="UniPathway" id="UPA00053">
    <property type="reaction ID" value="UER00089"/>
</dbReference>
<dbReference type="AlphaFoldDB" id="A0A5R8QEZ1"/>
<dbReference type="FunFam" id="3.65.10.10:FF:000005">
    <property type="entry name" value="3-phosphoshikimate 1-carboxyvinyltransferase"/>
    <property type="match status" value="1"/>
</dbReference>
<feature type="binding site" evidence="8">
    <location>
        <position position="12"/>
    </location>
    <ligand>
        <name>3-phosphoshikimate</name>
        <dbReference type="ChEBI" id="CHEBI:145989"/>
    </ligand>
</feature>
<dbReference type="InterPro" id="IPR013792">
    <property type="entry name" value="RNA3'P_cycl/enolpyr_Trfase_a/b"/>
</dbReference>
<dbReference type="PANTHER" id="PTHR21090:SF5">
    <property type="entry name" value="PENTAFUNCTIONAL AROM POLYPEPTIDE"/>
    <property type="match status" value="1"/>
</dbReference>
<comment type="pathway">
    <text evidence="1 8">Metabolic intermediate biosynthesis; chorismate biosynthesis; chorismate from D-erythrose 4-phosphate and phosphoenolpyruvate: step 6/7.</text>
</comment>
<evidence type="ECO:0000256" key="3">
    <source>
        <dbReference type="ARBA" id="ARBA00022490"/>
    </source>
</evidence>
<dbReference type="FunCoup" id="A0A5R8QEZ1">
    <property type="interactions" value="260"/>
</dbReference>
<feature type="binding site" evidence="8">
    <location>
        <position position="378"/>
    </location>
    <ligand>
        <name>phosphoenolpyruvate</name>
        <dbReference type="ChEBI" id="CHEBI:58702"/>
    </ligand>
</feature>
<feature type="binding site" evidence="8">
    <location>
        <position position="157"/>
    </location>
    <ligand>
        <name>phosphoenolpyruvate</name>
        <dbReference type="ChEBI" id="CHEBI:58702"/>
    </ligand>
</feature>
<comment type="subunit">
    <text evidence="8">Monomer.</text>
</comment>
<reference evidence="10 11" key="1">
    <citation type="submission" date="2019-05" db="EMBL/GenBank/DDBJ databases">
        <title>Culicoidintestinum kansasii gen. nov., sp. nov. from the gastrointestinal tract of the biting midge, Culicoides sonorensis.</title>
        <authorList>
            <person name="Neupane S."/>
            <person name="Ghosh A."/>
            <person name="Gunther S."/>
            <person name="Martin K."/>
            <person name="Zurek L."/>
        </authorList>
    </citation>
    <scope>NUCLEOTIDE SEQUENCE [LARGE SCALE GENOMIC DNA]</scope>
    <source>
        <strain evidence="10 11">CS-1</strain>
    </source>
</reference>
<dbReference type="Pfam" id="PF00275">
    <property type="entry name" value="EPSP_synthase"/>
    <property type="match status" value="1"/>
</dbReference>
<feature type="binding site" evidence="8">
    <location>
        <position position="111"/>
    </location>
    <ligand>
        <name>phosphoenolpyruvate</name>
        <dbReference type="ChEBI" id="CHEBI:58702"/>
    </ligand>
</feature>
<dbReference type="NCBIfam" id="TIGR01356">
    <property type="entry name" value="aroA"/>
    <property type="match status" value="1"/>
</dbReference>
<protein>
    <recommendedName>
        <fullName evidence="8">3-phosphoshikimate 1-carboxyvinyltransferase</fullName>
        <ecNumber evidence="8">2.5.1.19</ecNumber>
    </recommendedName>
    <alternativeName>
        <fullName evidence="8">5-enolpyruvylshikimate-3-phosphate synthase</fullName>
        <shortName evidence="8">EPSP synthase</shortName>
        <shortName evidence="8">EPSPS</shortName>
    </alternativeName>
</protein>
<dbReference type="GO" id="GO:0003866">
    <property type="term" value="F:3-phosphoshikimate 1-carboxyvinyltransferase activity"/>
    <property type="evidence" value="ECO:0007669"/>
    <property type="project" value="UniProtKB-UniRule"/>
</dbReference>
<organism evidence="10 11">
    <name type="scientific">Culicoidibacter larvae</name>
    <dbReference type="NCBI Taxonomy" id="2579976"/>
    <lineage>
        <taxon>Bacteria</taxon>
        <taxon>Bacillati</taxon>
        <taxon>Bacillota</taxon>
        <taxon>Culicoidibacteria</taxon>
        <taxon>Culicoidibacterales</taxon>
        <taxon>Culicoidibacteraceae</taxon>
        <taxon>Culicoidibacter</taxon>
    </lineage>
</organism>
<evidence type="ECO:0000256" key="2">
    <source>
        <dbReference type="ARBA" id="ARBA00009948"/>
    </source>
</evidence>
<dbReference type="EMBL" id="VBWP01000002">
    <property type="protein sequence ID" value="TLG76601.1"/>
    <property type="molecule type" value="Genomic_DNA"/>
</dbReference>